<dbReference type="AlphaFoldDB" id="X1ULD5"/>
<comment type="caution">
    <text evidence="1">The sequence shown here is derived from an EMBL/GenBank/DDBJ whole genome shotgun (WGS) entry which is preliminary data.</text>
</comment>
<protein>
    <submittedName>
        <fullName evidence="1">Uncharacterized protein</fullName>
    </submittedName>
</protein>
<sequence length="96" mass="11258">MDSFNLEPRYSTSQIPGKCIKCLAEQELNNCLRELLRGEEDDQQLQQRFEMLVAFLKSPESQKLRDESEKYLAEEKKVTLRLSFATGKPKYELEII</sequence>
<accession>X1ULD5</accession>
<reference evidence="1" key="1">
    <citation type="journal article" date="2014" name="Front. Microbiol.">
        <title>High frequency of phylogenetically diverse reductive dehalogenase-homologous genes in deep subseafloor sedimentary metagenomes.</title>
        <authorList>
            <person name="Kawai M."/>
            <person name="Futagami T."/>
            <person name="Toyoda A."/>
            <person name="Takaki Y."/>
            <person name="Nishi S."/>
            <person name="Hori S."/>
            <person name="Arai W."/>
            <person name="Tsubouchi T."/>
            <person name="Morono Y."/>
            <person name="Uchiyama I."/>
            <person name="Ito T."/>
            <person name="Fujiyama A."/>
            <person name="Inagaki F."/>
            <person name="Takami H."/>
        </authorList>
    </citation>
    <scope>NUCLEOTIDE SEQUENCE</scope>
    <source>
        <strain evidence="1">Expedition CK06-06</strain>
    </source>
</reference>
<evidence type="ECO:0000313" key="1">
    <source>
        <dbReference type="EMBL" id="GAJ00696.1"/>
    </source>
</evidence>
<gene>
    <name evidence="1" type="ORF">S12H4_29886</name>
</gene>
<organism evidence="1">
    <name type="scientific">marine sediment metagenome</name>
    <dbReference type="NCBI Taxonomy" id="412755"/>
    <lineage>
        <taxon>unclassified sequences</taxon>
        <taxon>metagenomes</taxon>
        <taxon>ecological metagenomes</taxon>
    </lineage>
</organism>
<dbReference type="EMBL" id="BARW01017275">
    <property type="protein sequence ID" value="GAJ00696.1"/>
    <property type="molecule type" value="Genomic_DNA"/>
</dbReference>
<name>X1ULD5_9ZZZZ</name>
<proteinExistence type="predicted"/>